<dbReference type="EMBL" id="PNEL01000021">
    <property type="protein sequence ID" value="TMN78348.1"/>
    <property type="molecule type" value="Genomic_DNA"/>
</dbReference>
<keyword evidence="1" id="KW-0812">Transmembrane</keyword>
<dbReference type="RefSeq" id="WP_045962876.1">
    <property type="nucleotide sequence ID" value="NZ_JXXW01000017.1"/>
</dbReference>
<feature type="transmembrane region" description="Helical" evidence="1">
    <location>
        <begin position="34"/>
        <end position="51"/>
    </location>
</feature>
<gene>
    <name evidence="2" type="ORF">CWB74_08795</name>
</gene>
<sequence length="289" mass="34124">MNVRTHNTIFFYLPASLVFITFIFYGFWWGLASIFIGLIYLFIYGGVVTSIDKYDTQRREQEKYEQTDDWGRFKIDNKQDILLLLSDSYVLTKDKYHLLCSKWDQPLDILGLFGIECRRIFQNSFNIASAFSSAKRYGNQPDYFDRDDINNLYEILISIEDFDIEETFDFIDDNEQKRFLKEVFEDYFGKDFNTGYKKVFLELLDYPWNSDYRAFALSFNYGLKDDNNGTVIFSNYIDEINGWIIKGNSGSVKLSTMESYLDDLCGFLDFEVSFTYKSGNLIMVKKIEQ</sequence>
<comment type="caution">
    <text evidence="2">The sequence shown here is derived from an EMBL/GenBank/DDBJ whole genome shotgun (WGS) entry which is preliminary data.</text>
</comment>
<proteinExistence type="predicted"/>
<evidence type="ECO:0000313" key="3">
    <source>
        <dbReference type="Proteomes" id="UP000305423"/>
    </source>
</evidence>
<dbReference type="Proteomes" id="UP000305423">
    <property type="component" value="Unassembled WGS sequence"/>
</dbReference>
<organism evidence="2 3">
    <name type="scientific">Pseudoalteromonas piscicida</name>
    <dbReference type="NCBI Taxonomy" id="43662"/>
    <lineage>
        <taxon>Bacteria</taxon>
        <taxon>Pseudomonadati</taxon>
        <taxon>Pseudomonadota</taxon>
        <taxon>Gammaproteobacteria</taxon>
        <taxon>Alteromonadales</taxon>
        <taxon>Pseudoalteromonadaceae</taxon>
        <taxon>Pseudoalteromonas</taxon>
    </lineage>
</organism>
<keyword evidence="1" id="KW-0472">Membrane</keyword>
<name>A0AAQ2EUC1_PSEO7</name>
<evidence type="ECO:0000313" key="2">
    <source>
        <dbReference type="EMBL" id="TMN78348.1"/>
    </source>
</evidence>
<protein>
    <submittedName>
        <fullName evidence="2">Uncharacterized protein</fullName>
    </submittedName>
</protein>
<keyword evidence="1" id="KW-1133">Transmembrane helix</keyword>
<reference evidence="3" key="2">
    <citation type="submission" date="2019-06" db="EMBL/GenBank/DDBJ databases">
        <title>Co-occurence of chitin degradation, pigmentation and bioactivity in marine Pseudoalteromonas.</title>
        <authorList>
            <person name="Sonnenschein E.C."/>
            <person name="Bech P.K."/>
        </authorList>
    </citation>
    <scope>NUCLEOTIDE SEQUENCE [LARGE SCALE GENOMIC DNA]</scope>
    <source>
        <strain evidence="3">S1607</strain>
    </source>
</reference>
<evidence type="ECO:0000256" key="1">
    <source>
        <dbReference type="SAM" id="Phobius"/>
    </source>
</evidence>
<dbReference type="AlphaFoldDB" id="A0AAQ2EUC1"/>
<accession>A0AAQ2EUC1</accession>
<feature type="transmembrane region" description="Helical" evidence="1">
    <location>
        <begin position="9"/>
        <end position="28"/>
    </location>
</feature>
<reference evidence="2 3" key="1">
    <citation type="submission" date="2017-12" db="EMBL/GenBank/DDBJ databases">
        <authorList>
            <person name="Paulsen S."/>
            <person name="Gram L.K."/>
        </authorList>
    </citation>
    <scope>NUCLEOTIDE SEQUENCE [LARGE SCALE GENOMIC DNA]</scope>
    <source>
        <strain evidence="2 3">S1607</strain>
    </source>
</reference>